<reference evidence="1" key="2">
    <citation type="submission" date="2025-09" db="UniProtKB">
        <authorList>
            <consortium name="EnsemblPlants"/>
        </authorList>
    </citation>
    <scope>IDENTIFICATION</scope>
</reference>
<evidence type="ECO:0000313" key="2">
    <source>
        <dbReference type="Proteomes" id="UP001732700"/>
    </source>
</evidence>
<keyword evidence="2" id="KW-1185">Reference proteome</keyword>
<reference evidence="1" key="1">
    <citation type="submission" date="2021-05" db="EMBL/GenBank/DDBJ databases">
        <authorList>
            <person name="Scholz U."/>
            <person name="Mascher M."/>
            <person name="Fiebig A."/>
        </authorList>
    </citation>
    <scope>NUCLEOTIDE SEQUENCE [LARGE SCALE GENOMIC DNA]</scope>
</reference>
<sequence length="367" mass="39628">MASHDQDALWAKLWELELRLAAYKLLHAARWGLEEEDDAREHAGTTGSCCRGRQYDAYVRRRDARRACASEVQQPRPTARTRGRPAPLTVKCAGRDTPQVRRSMPAVPVATTPRKEPLARSRTVSGGGAHAAARPQSHSHQRRNSVGGDLGGDCATPRPFLRRGSGTGGATRYLQSPRVHDLPSPRRPPLPQDQLATKAAPAGRHIRSVSEVPFHATAAMESPGWVETPTPALTPARARKQWGSVESPPPALFSAAATNPHMDLAKGLRKLLSFVRKSKSSEHQHGGGGGGRESGGGKPVKGWAEAAAACYGLDGPLDRARLEGHRFPMTRAYSVRSRYCAAAASGVVSTSAFVIFDWRMADAMLLR</sequence>
<dbReference type="EnsemblPlants" id="AVESA.00010b.r2.5AG0846450.1">
    <property type="protein sequence ID" value="AVESA.00010b.r2.5AG0846450.1.CDS"/>
    <property type="gene ID" value="AVESA.00010b.r2.5AG0846450"/>
</dbReference>
<organism evidence="1 2">
    <name type="scientific">Avena sativa</name>
    <name type="common">Oat</name>
    <dbReference type="NCBI Taxonomy" id="4498"/>
    <lineage>
        <taxon>Eukaryota</taxon>
        <taxon>Viridiplantae</taxon>
        <taxon>Streptophyta</taxon>
        <taxon>Embryophyta</taxon>
        <taxon>Tracheophyta</taxon>
        <taxon>Spermatophyta</taxon>
        <taxon>Magnoliopsida</taxon>
        <taxon>Liliopsida</taxon>
        <taxon>Poales</taxon>
        <taxon>Poaceae</taxon>
        <taxon>BOP clade</taxon>
        <taxon>Pooideae</taxon>
        <taxon>Poodae</taxon>
        <taxon>Poeae</taxon>
        <taxon>Poeae Chloroplast Group 1 (Aveneae type)</taxon>
        <taxon>Aveninae</taxon>
        <taxon>Avena</taxon>
    </lineage>
</organism>
<accession>A0ACD5XSU0</accession>
<evidence type="ECO:0000313" key="1">
    <source>
        <dbReference type="EnsemblPlants" id="AVESA.00010b.r2.5AG0846450.1.CDS"/>
    </source>
</evidence>
<dbReference type="Proteomes" id="UP001732700">
    <property type="component" value="Chromosome 5A"/>
</dbReference>
<proteinExistence type="predicted"/>
<protein>
    <submittedName>
        <fullName evidence="1">Uncharacterized protein</fullName>
    </submittedName>
</protein>
<name>A0ACD5XSU0_AVESA</name>